<dbReference type="OrthoDB" id="9811798at2"/>
<dbReference type="PANTHER" id="PTHR43373">
    <property type="entry name" value="NA(+)/H(+) ANTIPORTER SUBUNIT"/>
    <property type="match status" value="1"/>
</dbReference>
<dbReference type="PRINTS" id="PR01434">
    <property type="entry name" value="NADHDHGNASE5"/>
</dbReference>
<dbReference type="NCBIfam" id="NF009284">
    <property type="entry name" value="PRK12644.1"/>
    <property type="match status" value="1"/>
</dbReference>
<dbReference type="RefSeq" id="WP_022566128.1">
    <property type="nucleotide sequence ID" value="NZ_BAFO02000020.1"/>
</dbReference>
<protein>
    <submittedName>
        <fullName evidence="13">Na(+)/H(+) antiporter subunit A/B</fullName>
    </submittedName>
</protein>
<evidence type="ECO:0000256" key="4">
    <source>
        <dbReference type="ARBA" id="ARBA00022692"/>
    </source>
</evidence>
<keyword evidence="4 7" id="KW-0812">Transmembrane</keyword>
<feature type="transmembrane region" description="Helical" evidence="8">
    <location>
        <begin position="559"/>
        <end position="577"/>
    </location>
</feature>
<dbReference type="InterPro" id="IPR025383">
    <property type="entry name" value="MrpA_C/MbhD"/>
</dbReference>
<evidence type="ECO:0000256" key="5">
    <source>
        <dbReference type="ARBA" id="ARBA00022989"/>
    </source>
</evidence>
<evidence type="ECO:0000256" key="2">
    <source>
        <dbReference type="ARBA" id="ARBA00022448"/>
    </source>
</evidence>
<feature type="transmembrane region" description="Helical" evidence="8">
    <location>
        <begin position="445"/>
        <end position="472"/>
    </location>
</feature>
<dbReference type="InterPro" id="IPR001750">
    <property type="entry name" value="ND/Mrp_TM"/>
</dbReference>
<feature type="transmembrane region" description="Helical" evidence="8">
    <location>
        <begin position="124"/>
        <end position="145"/>
    </location>
</feature>
<evidence type="ECO:0000259" key="11">
    <source>
        <dbReference type="Pfam" id="PF13244"/>
    </source>
</evidence>
<dbReference type="AlphaFoldDB" id="U5EEA1"/>
<feature type="domain" description="Na+/H+ antiporter MnhB subunit-related protein" evidence="10">
    <location>
        <begin position="790"/>
        <end position="913"/>
    </location>
</feature>
<feature type="transmembrane region" description="Helical" evidence="8">
    <location>
        <begin position="402"/>
        <end position="424"/>
    </location>
</feature>
<feature type="transmembrane region" description="Helical" evidence="8">
    <location>
        <begin position="638"/>
        <end position="656"/>
    </location>
</feature>
<dbReference type="STRING" id="1824.SAMN05444423_101833"/>
<feature type="domain" description="MrpA C-terminal/MbhD" evidence="11">
    <location>
        <begin position="596"/>
        <end position="660"/>
    </location>
</feature>
<name>U5EEA1_NOCAS</name>
<feature type="domain" description="NADH:quinone oxidoreductase/Mrp antiporter transmembrane" evidence="9">
    <location>
        <begin position="120"/>
        <end position="396"/>
    </location>
</feature>
<evidence type="ECO:0000259" key="9">
    <source>
        <dbReference type="Pfam" id="PF00361"/>
    </source>
</evidence>
<dbReference type="InterPro" id="IPR050616">
    <property type="entry name" value="CPA3_Na-H_Antiporter_A"/>
</dbReference>
<evidence type="ECO:0000259" key="10">
    <source>
        <dbReference type="Pfam" id="PF04039"/>
    </source>
</evidence>
<evidence type="ECO:0000256" key="8">
    <source>
        <dbReference type="SAM" id="Phobius"/>
    </source>
</evidence>
<evidence type="ECO:0000256" key="7">
    <source>
        <dbReference type="RuleBase" id="RU000320"/>
    </source>
</evidence>
<dbReference type="Proteomes" id="UP000017048">
    <property type="component" value="Unassembled WGS sequence"/>
</dbReference>
<keyword evidence="6 8" id="KW-0472">Membrane</keyword>
<dbReference type="InterPro" id="IPR007182">
    <property type="entry name" value="MnhB"/>
</dbReference>
<reference evidence="13 14" key="1">
    <citation type="journal article" date="2014" name="BMC Genomics">
        <title>Genome based analysis of type-I polyketide synthase and nonribosomal peptide synthetase gene clusters in seven strains of five representative Nocardia species.</title>
        <authorList>
            <person name="Komaki H."/>
            <person name="Ichikawa N."/>
            <person name="Hosoyama A."/>
            <person name="Takahashi-Nakaguchi A."/>
            <person name="Matsuzawa T."/>
            <person name="Suzuki K."/>
            <person name="Fujita N."/>
            <person name="Gonoi T."/>
        </authorList>
    </citation>
    <scope>NUCLEOTIDE SEQUENCE [LARGE SCALE GENOMIC DNA]</scope>
    <source>
        <strain evidence="13 14">NBRC 15531</strain>
    </source>
</reference>
<sequence length="928" mass="97138">MLPVLLVHMLAALVAPLCVRVLGRNAFYLLALVPLGSLGWVIAHWGSTVRTQLTWAPQISMDIDLRFDSLAAVMSTLVLGIGALILAYCGRYFDRDEARLGVFAAELTGFAGAMFGLVVSDNMLLLYVFWEITTVLSFLLVGHYAERAVSRRAAIQALLVTGAGGLAMLVGIVVLGNRYGTYLLSDILATAPPGGIAVSVGLGLVLLGAISKSAIVPLHFWLPGAMAAPTPVSAYLHAAAMVKAGVYLVARLAPAFAETPPWHVLLLPLGIITMLLAGWRAIQVFDLKLVLAFGTVSQLGLLITMMAIGTPDAALAGLTLLVAHALFKACLFMVVGIIDHGAGTRDLRQLSGLGRRAPWLCATAVVAALSMAGIAPLLGFVGKESALSSVWSADVLSTPVKLFELAGIAIGSAFTVAYSIRFVWGAFGRAADPEHPTTWHAPGPLLLAPPAILAAAGVAGGLSTTTVDSWLSPYAASLPGDLDTHLALWHDVTWPLLLTILIIAAGIALFLSRGRIGEPVHPRLGNADRNYDAALRAMDKLSLRITGTVQSGSLPASQAAILGTLIVLPTVLLALGTRTGVELRLWDSPLQAAIGAIMIAMALAATVLRNRLASVLVVGVTGYGCGVIFALHGAPDLALTQFLVETLTLVIFVLVLRAFPAEIAEDQATAFKVRRALLAVGVGITVAVLAAFATAARRATPIWEAIPDAAYRIGGGKNAVNVLLVDIRAWDTLGEISVLVVAATGVASLVFRSRRFGSAPRAADSPNYDPDALSWLPAARLVDRRERSMVLQITTRLIFPTIMVLSVYFFFSGHNAPGGGFAGGLIAGLALTLRYLAGGRYELGEALPVEAGHLLGAGLTLAAGTATASLLLGAPPLSSAIIEVTLPVLGHIKLVTAMFFDLGVYLVVVGLVLDVLRSLGARLDKELQ</sequence>
<comment type="subcellular location">
    <subcellularLocation>
        <location evidence="1">Cell membrane</location>
        <topology evidence="1">Multi-pass membrane protein</topology>
    </subcellularLocation>
    <subcellularLocation>
        <location evidence="7">Membrane</location>
        <topology evidence="7">Multi-pass membrane protein</topology>
    </subcellularLocation>
</comment>
<feature type="transmembrane region" description="Helical" evidence="8">
    <location>
        <begin position="615"/>
        <end position="632"/>
    </location>
</feature>
<feature type="transmembrane region" description="Helical" evidence="8">
    <location>
        <begin position="314"/>
        <end position="338"/>
    </location>
</feature>
<evidence type="ECO:0000256" key="3">
    <source>
        <dbReference type="ARBA" id="ARBA00022475"/>
    </source>
</evidence>
<feature type="transmembrane region" description="Helical" evidence="8">
    <location>
        <begin position="67"/>
        <end position="88"/>
    </location>
</feature>
<accession>U5EEA1</accession>
<feature type="transmembrane region" description="Helical" evidence="8">
    <location>
        <begin position="849"/>
        <end position="874"/>
    </location>
</feature>
<dbReference type="GeneID" id="91513895"/>
<keyword evidence="5 8" id="KW-1133">Transmembrane helix</keyword>
<evidence type="ECO:0000256" key="1">
    <source>
        <dbReference type="ARBA" id="ARBA00004651"/>
    </source>
</evidence>
<feature type="transmembrane region" description="Helical" evidence="8">
    <location>
        <begin position="27"/>
        <end position="47"/>
    </location>
</feature>
<feature type="transmembrane region" description="Helical" evidence="8">
    <location>
        <begin position="359"/>
        <end position="382"/>
    </location>
</feature>
<evidence type="ECO:0000313" key="13">
    <source>
        <dbReference type="EMBL" id="GAD83534.1"/>
    </source>
</evidence>
<keyword evidence="3" id="KW-1003">Cell membrane</keyword>
<feature type="transmembrane region" description="Helical" evidence="8">
    <location>
        <begin position="262"/>
        <end position="282"/>
    </location>
</feature>
<feature type="transmembrane region" description="Helical" evidence="8">
    <location>
        <begin position="676"/>
        <end position="696"/>
    </location>
</feature>
<feature type="transmembrane region" description="Helical" evidence="8">
    <location>
        <begin position="196"/>
        <end position="222"/>
    </location>
</feature>
<keyword evidence="2" id="KW-0813">Transport</keyword>
<feature type="transmembrane region" description="Helical" evidence="8">
    <location>
        <begin position="157"/>
        <end position="176"/>
    </location>
</feature>
<dbReference type="eggNOG" id="COG2111">
    <property type="taxonomic scope" value="Bacteria"/>
</dbReference>
<feature type="transmembrane region" description="Helical" evidence="8">
    <location>
        <begin position="6"/>
        <end position="22"/>
    </location>
</feature>
<gene>
    <name evidence="13" type="primary">mrpA/mrpB</name>
    <name evidence="13" type="ORF">NCAST_20_01010</name>
</gene>
<organism evidence="13 14">
    <name type="scientific">Nocardia asteroides NBRC 15531</name>
    <dbReference type="NCBI Taxonomy" id="1110697"/>
    <lineage>
        <taxon>Bacteria</taxon>
        <taxon>Bacillati</taxon>
        <taxon>Actinomycetota</taxon>
        <taxon>Actinomycetes</taxon>
        <taxon>Mycobacteriales</taxon>
        <taxon>Nocardiaceae</taxon>
        <taxon>Nocardia</taxon>
    </lineage>
</organism>
<dbReference type="PANTHER" id="PTHR43373:SF1">
    <property type="entry name" value="NA(+)_H(+) ANTIPORTER SUBUNIT A"/>
    <property type="match status" value="1"/>
</dbReference>
<dbReference type="GO" id="GO:0005886">
    <property type="term" value="C:plasma membrane"/>
    <property type="evidence" value="ECO:0007669"/>
    <property type="project" value="UniProtKB-SubCell"/>
</dbReference>
<feature type="transmembrane region" description="Helical" evidence="8">
    <location>
        <begin position="100"/>
        <end position="118"/>
    </location>
</feature>
<dbReference type="InterPro" id="IPR046806">
    <property type="entry name" value="MrpA_C/MbhE"/>
</dbReference>
<feature type="transmembrane region" description="Helical" evidence="8">
    <location>
        <begin position="732"/>
        <end position="751"/>
    </location>
</feature>
<dbReference type="EMBL" id="BAFO02000020">
    <property type="protein sequence ID" value="GAD83534.1"/>
    <property type="molecule type" value="Genomic_DNA"/>
</dbReference>
<comment type="caution">
    <text evidence="13">The sequence shown here is derived from an EMBL/GenBank/DDBJ whole genome shotgun (WGS) entry which is preliminary data.</text>
</comment>
<keyword evidence="14" id="KW-1185">Reference proteome</keyword>
<feature type="transmembrane region" description="Helical" evidence="8">
    <location>
        <begin position="790"/>
        <end position="811"/>
    </location>
</feature>
<dbReference type="Pfam" id="PF04039">
    <property type="entry name" value="MnhB"/>
    <property type="match status" value="1"/>
</dbReference>
<feature type="transmembrane region" description="Helical" evidence="8">
    <location>
        <begin position="817"/>
        <end position="837"/>
    </location>
</feature>
<feature type="transmembrane region" description="Helical" evidence="8">
    <location>
        <begin position="492"/>
        <end position="511"/>
    </location>
</feature>
<feature type="domain" description="MrpA C-terminal/MbhE" evidence="12">
    <location>
        <begin position="673"/>
        <end position="759"/>
    </location>
</feature>
<dbReference type="Pfam" id="PF13244">
    <property type="entry name" value="MbhD"/>
    <property type="match status" value="1"/>
</dbReference>
<dbReference type="Pfam" id="PF00361">
    <property type="entry name" value="Proton_antipo_M"/>
    <property type="match status" value="1"/>
</dbReference>
<feature type="transmembrane region" description="Helical" evidence="8">
    <location>
        <begin position="289"/>
        <end position="308"/>
    </location>
</feature>
<evidence type="ECO:0000259" key="12">
    <source>
        <dbReference type="Pfam" id="PF20501"/>
    </source>
</evidence>
<proteinExistence type="predicted"/>
<dbReference type="eggNOG" id="COG1009">
    <property type="taxonomic scope" value="Bacteria"/>
</dbReference>
<evidence type="ECO:0000256" key="6">
    <source>
        <dbReference type="ARBA" id="ARBA00023136"/>
    </source>
</evidence>
<dbReference type="Pfam" id="PF20501">
    <property type="entry name" value="MbhE"/>
    <property type="match status" value="1"/>
</dbReference>
<evidence type="ECO:0000313" key="14">
    <source>
        <dbReference type="Proteomes" id="UP000017048"/>
    </source>
</evidence>
<feature type="transmembrane region" description="Helical" evidence="8">
    <location>
        <begin position="894"/>
        <end position="916"/>
    </location>
</feature>
<feature type="transmembrane region" description="Helical" evidence="8">
    <location>
        <begin position="589"/>
        <end position="608"/>
    </location>
</feature>